<protein>
    <recommendedName>
        <fullName evidence="4">Transmembrane protein</fullName>
    </recommendedName>
</protein>
<organism evidence="2 3">
    <name type="scientific">Streptomyces gossypii</name>
    <dbReference type="NCBI Taxonomy" id="2883101"/>
    <lineage>
        <taxon>Bacteria</taxon>
        <taxon>Bacillati</taxon>
        <taxon>Actinomycetota</taxon>
        <taxon>Actinomycetes</taxon>
        <taxon>Kitasatosporales</taxon>
        <taxon>Streptomycetaceae</taxon>
        <taxon>Streptomyces</taxon>
    </lineage>
</organism>
<dbReference type="Proteomes" id="UP001156389">
    <property type="component" value="Unassembled WGS sequence"/>
</dbReference>
<evidence type="ECO:0000256" key="1">
    <source>
        <dbReference type="SAM" id="Phobius"/>
    </source>
</evidence>
<comment type="caution">
    <text evidence="2">The sequence shown here is derived from an EMBL/GenBank/DDBJ whole genome shotgun (WGS) entry which is preliminary data.</text>
</comment>
<gene>
    <name evidence="2" type="ORF">LHJ74_14470</name>
</gene>
<dbReference type="EMBL" id="JAJAGO010000006">
    <property type="protein sequence ID" value="MCT2591098.1"/>
    <property type="molecule type" value="Genomic_DNA"/>
</dbReference>
<keyword evidence="1" id="KW-0472">Membrane</keyword>
<keyword evidence="3" id="KW-1185">Reference proteome</keyword>
<keyword evidence="1" id="KW-0812">Transmembrane</keyword>
<name>A0ABT2JTB2_9ACTN</name>
<accession>A0ABT2JTB2</accession>
<evidence type="ECO:0000313" key="2">
    <source>
        <dbReference type="EMBL" id="MCT2591098.1"/>
    </source>
</evidence>
<proteinExistence type="predicted"/>
<reference evidence="2 3" key="1">
    <citation type="submission" date="2021-10" db="EMBL/GenBank/DDBJ databases">
        <title>Streptomyces gossypii sp. nov., isolated from soil collected from cotton field.</title>
        <authorList>
            <person name="Ge X."/>
            <person name="Chen X."/>
            <person name="Liu W."/>
        </authorList>
    </citation>
    <scope>NUCLEOTIDE SEQUENCE [LARGE SCALE GENOMIC DNA]</scope>
    <source>
        <strain evidence="2 3">N2-109</strain>
    </source>
</reference>
<evidence type="ECO:0008006" key="4">
    <source>
        <dbReference type="Google" id="ProtNLM"/>
    </source>
</evidence>
<keyword evidence="1" id="KW-1133">Transmembrane helix</keyword>
<sequence length="73" mass="7798">MTALAITVLIIWGIGSIGMCVALPTVTREHPELATVHETAPAAYCLLAAMLIVFWPAAVIASAVLALARRWNR</sequence>
<evidence type="ECO:0000313" key="3">
    <source>
        <dbReference type="Proteomes" id="UP001156389"/>
    </source>
</evidence>
<feature type="transmembrane region" description="Helical" evidence="1">
    <location>
        <begin position="46"/>
        <end position="68"/>
    </location>
</feature>
<dbReference type="RefSeq" id="WP_260218423.1">
    <property type="nucleotide sequence ID" value="NZ_JAJAGO010000006.1"/>
</dbReference>